<name>A0A2A9P9H4_OPHUN</name>
<organism evidence="2 3">
    <name type="scientific">Ophiocordyceps unilateralis</name>
    <name type="common">Zombie-ant fungus</name>
    <name type="synonym">Torrubia unilateralis</name>
    <dbReference type="NCBI Taxonomy" id="268505"/>
    <lineage>
        <taxon>Eukaryota</taxon>
        <taxon>Fungi</taxon>
        <taxon>Dikarya</taxon>
        <taxon>Ascomycota</taxon>
        <taxon>Pezizomycotina</taxon>
        <taxon>Sordariomycetes</taxon>
        <taxon>Hypocreomycetidae</taxon>
        <taxon>Hypocreales</taxon>
        <taxon>Ophiocordycipitaceae</taxon>
        <taxon>Ophiocordyceps</taxon>
    </lineage>
</organism>
<sequence length="89" mass="9697">MHGASPDPSRRNVRQTAIVCRHRVSPSCVAEKSDSPAALSPSPSPSVRMPASRRSRRPLPRPMTPAPRATPTVVPPPLPVCRHRPVRRA</sequence>
<reference evidence="2 3" key="1">
    <citation type="journal article" date="2015" name="BMC Genomics">
        <title>Gene expression during zombie ant biting behavior reflects the complexity underlying fungal parasitic behavioral manipulation.</title>
        <authorList>
            <person name="de Bekker C."/>
            <person name="Ohm R.A."/>
            <person name="Loreto R.G."/>
            <person name="Sebastian A."/>
            <person name="Albert I."/>
            <person name="Merrow M."/>
            <person name="Brachmann A."/>
            <person name="Hughes D.P."/>
        </authorList>
    </citation>
    <scope>NUCLEOTIDE SEQUENCE [LARGE SCALE GENOMIC DNA]</scope>
    <source>
        <strain evidence="2 3">SC16a</strain>
    </source>
</reference>
<reference evidence="2 3" key="2">
    <citation type="journal article" date="2017" name="Sci. Rep.">
        <title>Ant-infecting Ophiocordyceps genomes reveal a high diversity of potential behavioral manipulation genes and a possible major role for enterotoxins.</title>
        <authorList>
            <person name="de Bekker C."/>
            <person name="Ohm R.A."/>
            <person name="Evans H.C."/>
            <person name="Brachmann A."/>
            <person name="Hughes D.P."/>
        </authorList>
    </citation>
    <scope>NUCLEOTIDE SEQUENCE [LARGE SCALE GENOMIC DNA]</scope>
    <source>
        <strain evidence="2 3">SC16a</strain>
    </source>
</reference>
<feature type="compositionally biased region" description="Low complexity" evidence="1">
    <location>
        <begin position="35"/>
        <end position="50"/>
    </location>
</feature>
<evidence type="ECO:0000313" key="3">
    <source>
        <dbReference type="Proteomes" id="UP000037136"/>
    </source>
</evidence>
<proteinExistence type="predicted"/>
<protein>
    <submittedName>
        <fullName evidence="2">Uncharacterized protein</fullName>
    </submittedName>
</protein>
<feature type="region of interest" description="Disordered" evidence="1">
    <location>
        <begin position="25"/>
        <end position="89"/>
    </location>
</feature>
<dbReference type="Proteomes" id="UP000037136">
    <property type="component" value="Unassembled WGS sequence"/>
</dbReference>
<accession>A0A2A9P9H4</accession>
<evidence type="ECO:0000256" key="1">
    <source>
        <dbReference type="SAM" id="MobiDB-lite"/>
    </source>
</evidence>
<dbReference type="AlphaFoldDB" id="A0A2A9P9H4"/>
<comment type="caution">
    <text evidence="2">The sequence shown here is derived from an EMBL/GenBank/DDBJ whole genome shotgun (WGS) entry which is preliminary data.</text>
</comment>
<evidence type="ECO:0000313" key="2">
    <source>
        <dbReference type="EMBL" id="PFH57661.1"/>
    </source>
</evidence>
<keyword evidence="3" id="KW-1185">Reference proteome</keyword>
<dbReference type="EMBL" id="LAZP02000380">
    <property type="protein sequence ID" value="PFH57661.1"/>
    <property type="molecule type" value="Genomic_DNA"/>
</dbReference>
<gene>
    <name evidence="2" type="ORF">XA68_14750</name>
</gene>